<proteinExistence type="predicted"/>
<gene>
    <name evidence="2" type="ORF">HCBG_08919</name>
</gene>
<dbReference type="AlphaFoldDB" id="C0P0I9"/>
<keyword evidence="3" id="KW-1185">Reference proteome</keyword>
<evidence type="ECO:0000256" key="1">
    <source>
        <dbReference type="SAM" id="MobiDB-lite"/>
    </source>
</evidence>
<dbReference type="InParanoid" id="C0P0I9"/>
<reference evidence="2" key="1">
    <citation type="submission" date="2009-02" db="EMBL/GenBank/DDBJ databases">
        <title>The Genome Sequence of Ajellomyces capsulatus strain G186AR.</title>
        <authorList>
            <consortium name="The Broad Institute Genome Sequencing Platform"/>
            <person name="Champion M."/>
            <person name="Cuomo C."/>
            <person name="Ma L.-J."/>
            <person name="Henn M.R."/>
            <person name="Sil A."/>
            <person name="Goldman B."/>
            <person name="Young S.K."/>
            <person name="Kodira C.D."/>
            <person name="Zeng Q."/>
            <person name="Koehrsen M."/>
            <person name="Alvarado L."/>
            <person name="Berlin A."/>
            <person name="Borenstein D."/>
            <person name="Chen Z."/>
            <person name="Engels R."/>
            <person name="Freedman E."/>
            <person name="Gellesch M."/>
            <person name="Goldberg J."/>
            <person name="Griggs A."/>
            <person name="Gujja S."/>
            <person name="Heiman D."/>
            <person name="Hepburn T."/>
            <person name="Howarth C."/>
            <person name="Jen D."/>
            <person name="Larson L."/>
            <person name="Lewis B."/>
            <person name="Mehta T."/>
            <person name="Park D."/>
            <person name="Pearson M."/>
            <person name="Roberts A."/>
            <person name="Saif S."/>
            <person name="Shea T."/>
            <person name="Shenoy N."/>
            <person name="Sisk P."/>
            <person name="Stolte C."/>
            <person name="Sykes S."/>
            <person name="Walk T."/>
            <person name="White J."/>
            <person name="Yandava C."/>
            <person name="Klein B."/>
            <person name="McEwen J.G."/>
            <person name="Puccia R."/>
            <person name="Goldman G.H."/>
            <person name="Felipe M.S."/>
            <person name="Nino-Vega G."/>
            <person name="San-Blas G."/>
            <person name="Taylor J."/>
            <person name="Mendoza L."/>
            <person name="Galagan J."/>
            <person name="Nusbaum C."/>
            <person name="Birren B."/>
        </authorList>
    </citation>
    <scope>NUCLEOTIDE SEQUENCE</scope>
    <source>
        <strain evidence="2">G186AR</strain>
    </source>
</reference>
<evidence type="ECO:0000313" key="2">
    <source>
        <dbReference type="EMBL" id="EEH02809.1"/>
    </source>
</evidence>
<dbReference type="EMBL" id="GG663381">
    <property type="protein sequence ID" value="EEH02809.1"/>
    <property type="molecule type" value="Genomic_DNA"/>
</dbReference>
<evidence type="ECO:0000313" key="3">
    <source>
        <dbReference type="Proteomes" id="UP000001631"/>
    </source>
</evidence>
<sequence length="188" mass="20906">MGQFSSPPSYEPIKLEMHPKPLCSPSQDSMDDARFATSQNATIGLDPATKTARRGIAGEAKEALAAHRRTVSHSPRISDQISCLKKREVHIEWPSLRWLDVKNQPLLHTDPGSQGLGTQHIHGAFSVVSYGPSMLADIVDGAKRSVISLAKCPSGRCQKSRRQKRRKMEWALPNTSRQRKNDFRRALG</sequence>
<dbReference type="HOGENOM" id="CLU_1440673_0_0_1"/>
<accession>C0P0I9</accession>
<feature type="region of interest" description="Disordered" evidence="1">
    <location>
        <begin position="1"/>
        <end position="29"/>
    </location>
</feature>
<organism evidence="2 3">
    <name type="scientific">Ajellomyces capsulatus (strain G186AR / H82 / ATCC MYA-2454 / RMSCC 2432)</name>
    <name type="common">Darling's disease fungus</name>
    <name type="synonym">Histoplasma capsulatum</name>
    <dbReference type="NCBI Taxonomy" id="447093"/>
    <lineage>
        <taxon>Eukaryota</taxon>
        <taxon>Fungi</taxon>
        <taxon>Dikarya</taxon>
        <taxon>Ascomycota</taxon>
        <taxon>Pezizomycotina</taxon>
        <taxon>Eurotiomycetes</taxon>
        <taxon>Eurotiomycetidae</taxon>
        <taxon>Onygenales</taxon>
        <taxon>Ajellomycetaceae</taxon>
        <taxon>Histoplasma</taxon>
    </lineage>
</organism>
<protein>
    <submittedName>
        <fullName evidence="2">Uncharacterized protein</fullName>
    </submittedName>
</protein>
<dbReference type="GeneID" id="69041935"/>
<name>C0P0I9_AJECG</name>
<dbReference type="Proteomes" id="UP000001631">
    <property type="component" value="Unassembled WGS sequence"/>
</dbReference>
<dbReference type="RefSeq" id="XP_045283290.1">
    <property type="nucleotide sequence ID" value="XM_045435968.1"/>
</dbReference>